<evidence type="ECO:0000256" key="1">
    <source>
        <dbReference type="SAM" id="MobiDB-lite"/>
    </source>
</evidence>
<evidence type="ECO:0008006" key="4">
    <source>
        <dbReference type="Google" id="ProtNLM"/>
    </source>
</evidence>
<evidence type="ECO:0000313" key="2">
    <source>
        <dbReference type="EMBL" id="ERG93526.1"/>
    </source>
</evidence>
<dbReference type="InterPro" id="IPR007355">
    <property type="entry name" value="DUF424"/>
</dbReference>
<reference evidence="2 3" key="1">
    <citation type="journal article" date="2013" name="PLoS ONE">
        <title>Assembly-driven community genomics of a hypersaline microbial ecosystem.</title>
        <authorList>
            <person name="Podell S."/>
            <person name="Ugalde J.A."/>
            <person name="Narasingarao P."/>
            <person name="Banfield J.F."/>
            <person name="Heidelberg K.B."/>
            <person name="Allen E.E."/>
        </authorList>
    </citation>
    <scope>NUCLEOTIDE SEQUENCE [LARGE SCALE GENOMIC DNA]</scope>
    <source>
        <strain evidence="3">J07HQW1</strain>
    </source>
</reference>
<dbReference type="HOGENOM" id="CLU_1709094_0_0_2"/>
<feature type="region of interest" description="Disordered" evidence="1">
    <location>
        <begin position="1"/>
        <end position="63"/>
    </location>
</feature>
<proteinExistence type="predicted"/>
<dbReference type="STRING" id="1238424.J07HQW1_03590"/>
<dbReference type="Proteomes" id="UP000030649">
    <property type="component" value="Unassembled WGS sequence"/>
</dbReference>
<evidence type="ECO:0000313" key="3">
    <source>
        <dbReference type="Proteomes" id="UP000030649"/>
    </source>
</evidence>
<dbReference type="EMBL" id="KE356560">
    <property type="protein sequence ID" value="ERG93526.1"/>
    <property type="molecule type" value="Genomic_DNA"/>
</dbReference>
<sequence>MTGSERGETEETISESRDSLTSASASESDPDPEAGSDTHAVSTSAETNDNTEADTDETLLLRERQTPEGLLVAVCDSDCLGETYIDGEVSLNVTESFYGGTEADAVDAETVVRRLKRASVANIVGERAVAIAVEAGIVDQDRVLQVDETLHAQLVWM</sequence>
<organism evidence="2 3">
    <name type="scientific">Haloquadratum walsbyi J07HQW1</name>
    <dbReference type="NCBI Taxonomy" id="1238424"/>
    <lineage>
        <taxon>Archaea</taxon>
        <taxon>Methanobacteriati</taxon>
        <taxon>Methanobacteriota</taxon>
        <taxon>Stenosarchaea group</taxon>
        <taxon>Halobacteria</taxon>
        <taxon>Halobacteriales</taxon>
        <taxon>Haloferacaceae</taxon>
        <taxon>Haloquadratum</taxon>
    </lineage>
</organism>
<gene>
    <name evidence="2" type="ORF">J07HQW1_03590</name>
</gene>
<protein>
    <recommendedName>
        <fullName evidence="4">DUF424 domain-containing protein</fullName>
    </recommendedName>
</protein>
<dbReference type="Gene3D" id="3.30.1860.10">
    <property type="entry name" value="uncharacterized conserved protein from methanopyrus kandleri domain like"/>
    <property type="match status" value="1"/>
</dbReference>
<feature type="compositionally biased region" description="Basic and acidic residues" evidence="1">
    <location>
        <begin position="1"/>
        <end position="18"/>
    </location>
</feature>
<accession>U1PMQ9</accession>
<name>U1PMQ9_9EURY</name>
<dbReference type="Pfam" id="PF04242">
    <property type="entry name" value="DUF424"/>
    <property type="match status" value="1"/>
</dbReference>
<dbReference type="AlphaFoldDB" id="U1PMQ9"/>